<dbReference type="PROSITE" id="PS50280">
    <property type="entry name" value="SET"/>
    <property type="match status" value="1"/>
</dbReference>
<proteinExistence type="predicted"/>
<protein>
    <recommendedName>
        <fullName evidence="1">SET domain-containing protein</fullName>
    </recommendedName>
</protein>
<organism evidence="2">
    <name type="scientific">viral metagenome</name>
    <dbReference type="NCBI Taxonomy" id="1070528"/>
    <lineage>
        <taxon>unclassified sequences</taxon>
        <taxon>metagenomes</taxon>
        <taxon>organismal metagenomes</taxon>
    </lineage>
</organism>
<sequence>MSNKASKKLKLIKHLENDIYCRIGVSKISGVGVIAIRDIPKNTDPFKILNNKNDEIIMLTDKDVAGLDKNVLKIINDFFGSGNKKKKYDVLASGANNINVSFYMNHSDKPNIDIVDDDTSDYYGFRTNRLIKEGEELTIDYSKYEE</sequence>
<dbReference type="CDD" id="cd08161">
    <property type="entry name" value="SET"/>
    <property type="match status" value="1"/>
</dbReference>
<dbReference type="Gene3D" id="2.170.270.10">
    <property type="entry name" value="SET domain"/>
    <property type="match status" value="1"/>
</dbReference>
<dbReference type="EMBL" id="MN739703">
    <property type="protein sequence ID" value="QHT22109.1"/>
    <property type="molecule type" value="Genomic_DNA"/>
</dbReference>
<accession>A0A6C0E1E1</accession>
<evidence type="ECO:0000259" key="1">
    <source>
        <dbReference type="PROSITE" id="PS50280"/>
    </source>
</evidence>
<dbReference type="SUPFAM" id="SSF82199">
    <property type="entry name" value="SET domain"/>
    <property type="match status" value="1"/>
</dbReference>
<dbReference type="Pfam" id="PF00856">
    <property type="entry name" value="SET"/>
    <property type="match status" value="1"/>
</dbReference>
<evidence type="ECO:0000313" key="2">
    <source>
        <dbReference type="EMBL" id="QHT22109.1"/>
    </source>
</evidence>
<dbReference type="InterPro" id="IPR046341">
    <property type="entry name" value="SET_dom_sf"/>
</dbReference>
<reference evidence="2" key="1">
    <citation type="journal article" date="2020" name="Nature">
        <title>Giant virus diversity and host interactions through global metagenomics.</title>
        <authorList>
            <person name="Schulz F."/>
            <person name="Roux S."/>
            <person name="Paez-Espino D."/>
            <person name="Jungbluth S."/>
            <person name="Walsh D.A."/>
            <person name="Denef V.J."/>
            <person name="McMahon K.D."/>
            <person name="Konstantinidis K.T."/>
            <person name="Eloe-Fadrosh E.A."/>
            <person name="Kyrpides N.C."/>
            <person name="Woyke T."/>
        </authorList>
    </citation>
    <scope>NUCLEOTIDE SEQUENCE</scope>
    <source>
        <strain evidence="2">GVMAG-M-3300023179-103</strain>
    </source>
</reference>
<feature type="domain" description="SET" evidence="1">
    <location>
        <begin position="21"/>
        <end position="142"/>
    </location>
</feature>
<dbReference type="InterPro" id="IPR001214">
    <property type="entry name" value="SET_dom"/>
</dbReference>
<dbReference type="AlphaFoldDB" id="A0A6C0E1E1"/>
<name>A0A6C0E1E1_9ZZZZ</name>